<dbReference type="EMBL" id="VSSQ01000509">
    <property type="protein sequence ID" value="MPL96426.1"/>
    <property type="molecule type" value="Genomic_DNA"/>
</dbReference>
<proteinExistence type="predicted"/>
<comment type="caution">
    <text evidence="1">The sequence shown here is derived from an EMBL/GenBank/DDBJ whole genome shotgun (WGS) entry which is preliminary data.</text>
</comment>
<dbReference type="AlphaFoldDB" id="A0A644VYM9"/>
<evidence type="ECO:0008006" key="2">
    <source>
        <dbReference type="Google" id="ProtNLM"/>
    </source>
</evidence>
<name>A0A644VYM9_9ZZZZ</name>
<dbReference type="SUPFAM" id="SSF56935">
    <property type="entry name" value="Porins"/>
    <property type="match status" value="1"/>
</dbReference>
<sequence>MVDGRPATYNYTKASEKIIGDVHPKLFGGLNTSVEWKGISLSLNFTYKIGGYTYDAVGRDVTDDGYYWERIISKDQYDNRWTPENKTAKYPMRIAIDLEDVNQRSTRHMHKADYLRLKGMTLAYNLPKNIVSKIKLANARVYFNGTNLFTMAAYDVYDPEVNEYGTRGWEIPLGKTYTFGIDFTF</sequence>
<reference evidence="1" key="1">
    <citation type="submission" date="2019-08" db="EMBL/GenBank/DDBJ databases">
        <authorList>
            <person name="Kucharzyk K."/>
            <person name="Murdoch R.W."/>
            <person name="Higgins S."/>
            <person name="Loffler F."/>
        </authorList>
    </citation>
    <scope>NUCLEOTIDE SEQUENCE</scope>
</reference>
<accession>A0A644VYM9</accession>
<protein>
    <recommendedName>
        <fullName evidence="2">TonB-dependent receptor SusC</fullName>
    </recommendedName>
</protein>
<gene>
    <name evidence="1" type="ORF">SDC9_42606</name>
</gene>
<organism evidence="1">
    <name type="scientific">bioreactor metagenome</name>
    <dbReference type="NCBI Taxonomy" id="1076179"/>
    <lineage>
        <taxon>unclassified sequences</taxon>
        <taxon>metagenomes</taxon>
        <taxon>ecological metagenomes</taxon>
    </lineage>
</organism>
<evidence type="ECO:0000313" key="1">
    <source>
        <dbReference type="EMBL" id="MPL96426.1"/>
    </source>
</evidence>